<proteinExistence type="predicted"/>
<feature type="region of interest" description="Disordered" evidence="1">
    <location>
        <begin position="1"/>
        <end position="23"/>
    </location>
</feature>
<dbReference type="EMBL" id="JBFOLK010000005">
    <property type="protein sequence ID" value="KAL2513419.1"/>
    <property type="molecule type" value="Genomic_DNA"/>
</dbReference>
<reference evidence="3" key="1">
    <citation type="submission" date="2024-07" db="EMBL/GenBank/DDBJ databases">
        <title>Two chromosome-level genome assemblies of Korean endemic species Abeliophyllum distichum and Forsythia ovata (Oleaceae).</title>
        <authorList>
            <person name="Jang H."/>
        </authorList>
    </citation>
    <scope>NUCLEOTIDE SEQUENCE [LARGE SCALE GENOMIC DNA]</scope>
</reference>
<evidence type="ECO:0000313" key="2">
    <source>
        <dbReference type="EMBL" id="KAL2513419.1"/>
    </source>
</evidence>
<accession>A0ABD1TL12</accession>
<dbReference type="AlphaFoldDB" id="A0ABD1TL12"/>
<evidence type="ECO:0000256" key="1">
    <source>
        <dbReference type="SAM" id="MobiDB-lite"/>
    </source>
</evidence>
<sequence length="129" mass="14716">MIAKRSRRKRPPSSSTEEEASPKNWIDKCSILIGGEEMDEDKDVLSTRPRSHRPSSSTFDFTFTEDQFNLLNRRIDSLTSTVEGLYHIAEGLRHTMGTLQQSMDEMTSLLQKLHSRLDARILPPPPSET</sequence>
<feature type="region of interest" description="Disordered" evidence="1">
    <location>
        <begin position="37"/>
        <end position="58"/>
    </location>
</feature>
<evidence type="ECO:0000313" key="3">
    <source>
        <dbReference type="Proteomes" id="UP001604336"/>
    </source>
</evidence>
<feature type="compositionally biased region" description="Basic residues" evidence="1">
    <location>
        <begin position="1"/>
        <end position="11"/>
    </location>
</feature>
<keyword evidence="3" id="KW-1185">Reference proteome</keyword>
<comment type="caution">
    <text evidence="2">The sequence shown here is derived from an EMBL/GenBank/DDBJ whole genome shotgun (WGS) entry which is preliminary data.</text>
</comment>
<organism evidence="2 3">
    <name type="scientific">Abeliophyllum distichum</name>
    <dbReference type="NCBI Taxonomy" id="126358"/>
    <lineage>
        <taxon>Eukaryota</taxon>
        <taxon>Viridiplantae</taxon>
        <taxon>Streptophyta</taxon>
        <taxon>Embryophyta</taxon>
        <taxon>Tracheophyta</taxon>
        <taxon>Spermatophyta</taxon>
        <taxon>Magnoliopsida</taxon>
        <taxon>eudicotyledons</taxon>
        <taxon>Gunneridae</taxon>
        <taxon>Pentapetalae</taxon>
        <taxon>asterids</taxon>
        <taxon>lamiids</taxon>
        <taxon>Lamiales</taxon>
        <taxon>Oleaceae</taxon>
        <taxon>Forsythieae</taxon>
        <taxon>Abeliophyllum</taxon>
    </lineage>
</organism>
<gene>
    <name evidence="2" type="ORF">Adt_19019</name>
</gene>
<dbReference type="Proteomes" id="UP001604336">
    <property type="component" value="Unassembled WGS sequence"/>
</dbReference>
<name>A0ABD1TL12_9LAMI</name>
<protein>
    <submittedName>
        <fullName evidence="2">Uncharacterized protein</fullName>
    </submittedName>
</protein>